<dbReference type="GO" id="GO:0003723">
    <property type="term" value="F:RNA binding"/>
    <property type="evidence" value="ECO:0007669"/>
    <property type="project" value="UniProtKB-KW"/>
</dbReference>
<feature type="compositionally biased region" description="Basic and acidic residues" evidence="20">
    <location>
        <begin position="97"/>
        <end position="128"/>
    </location>
</feature>
<evidence type="ECO:0000256" key="16">
    <source>
        <dbReference type="ARBA" id="ARBA00049949"/>
    </source>
</evidence>
<dbReference type="GO" id="GO:0005524">
    <property type="term" value="F:ATP binding"/>
    <property type="evidence" value="ECO:0007669"/>
    <property type="project" value="UniProtKB-KW"/>
</dbReference>
<keyword evidence="7" id="KW-0378">Hydrolase</keyword>
<dbReference type="GO" id="GO:0015030">
    <property type="term" value="C:Cajal body"/>
    <property type="evidence" value="ECO:0007669"/>
    <property type="project" value="UniProtKB-SubCell"/>
</dbReference>
<feature type="region of interest" description="Disordered" evidence="20">
    <location>
        <begin position="869"/>
        <end position="941"/>
    </location>
</feature>
<evidence type="ECO:0000256" key="5">
    <source>
        <dbReference type="ARBA" id="ARBA00022728"/>
    </source>
</evidence>
<keyword evidence="13" id="KW-0539">Nucleus</keyword>
<feature type="region of interest" description="Disordered" evidence="20">
    <location>
        <begin position="202"/>
        <end position="269"/>
    </location>
</feature>
<dbReference type="InterPro" id="IPR001650">
    <property type="entry name" value="Helicase_C-like"/>
</dbReference>
<dbReference type="OrthoDB" id="196131at2759"/>
<feature type="compositionally biased region" description="Low complexity" evidence="20">
    <location>
        <begin position="872"/>
        <end position="889"/>
    </location>
</feature>
<gene>
    <name evidence="24" type="ORF">F7725_006982</name>
</gene>
<organism evidence="24 25">
    <name type="scientific">Dissostichus mawsoni</name>
    <name type="common">Antarctic cod</name>
    <dbReference type="NCBI Taxonomy" id="36200"/>
    <lineage>
        <taxon>Eukaryota</taxon>
        <taxon>Metazoa</taxon>
        <taxon>Chordata</taxon>
        <taxon>Craniata</taxon>
        <taxon>Vertebrata</taxon>
        <taxon>Euteleostomi</taxon>
        <taxon>Actinopterygii</taxon>
        <taxon>Neopterygii</taxon>
        <taxon>Teleostei</taxon>
        <taxon>Neoteleostei</taxon>
        <taxon>Acanthomorphata</taxon>
        <taxon>Eupercaria</taxon>
        <taxon>Perciformes</taxon>
        <taxon>Notothenioidei</taxon>
        <taxon>Nototheniidae</taxon>
        <taxon>Dissostichus</taxon>
    </lineage>
</organism>
<evidence type="ECO:0000256" key="18">
    <source>
        <dbReference type="ARBA" id="ARBA00050042"/>
    </source>
</evidence>
<keyword evidence="5" id="KW-0747">Spliceosome</keyword>
<evidence type="ECO:0000256" key="19">
    <source>
        <dbReference type="PROSITE-ProRule" id="PRU00552"/>
    </source>
</evidence>
<evidence type="ECO:0000256" key="9">
    <source>
        <dbReference type="ARBA" id="ARBA00022840"/>
    </source>
</evidence>
<evidence type="ECO:0000259" key="21">
    <source>
        <dbReference type="PROSITE" id="PS51192"/>
    </source>
</evidence>
<name>A0A7J5XVG0_DISMA</name>
<dbReference type="GO" id="GO:0003724">
    <property type="term" value="F:RNA helicase activity"/>
    <property type="evidence" value="ECO:0007669"/>
    <property type="project" value="UniProtKB-EC"/>
</dbReference>
<feature type="compositionally biased region" description="Acidic residues" evidence="20">
    <location>
        <begin position="252"/>
        <end position="269"/>
    </location>
</feature>
<dbReference type="PROSITE" id="PS51192">
    <property type="entry name" value="HELICASE_ATP_BIND_1"/>
    <property type="match status" value="1"/>
</dbReference>
<dbReference type="InterPro" id="IPR056149">
    <property type="entry name" value="PRP5/DDX46/KHDC4_KH"/>
</dbReference>
<comment type="caution">
    <text evidence="24">The sequence shown here is derived from an EMBL/GenBank/DDBJ whole genome shotgun (WGS) entry which is preliminary data.</text>
</comment>
<feature type="domain" description="DEAD-box RNA helicase Q" evidence="23">
    <location>
        <begin position="413"/>
        <end position="441"/>
    </location>
</feature>
<dbReference type="Pfam" id="PF23469">
    <property type="entry name" value="KH_12"/>
    <property type="match status" value="1"/>
</dbReference>
<evidence type="ECO:0000256" key="12">
    <source>
        <dbReference type="ARBA" id="ARBA00023187"/>
    </source>
</evidence>
<dbReference type="EC" id="3.6.4.13" evidence="3"/>
<evidence type="ECO:0000256" key="2">
    <source>
        <dbReference type="ARBA" id="ARBA00004408"/>
    </source>
</evidence>
<dbReference type="InterPro" id="IPR040419">
    <property type="entry name" value="DUF5568"/>
</dbReference>
<feature type="region of interest" description="Disordered" evidence="20">
    <location>
        <begin position="1"/>
        <end position="128"/>
    </location>
</feature>
<dbReference type="FunFam" id="3.40.50.300:FF:000079">
    <property type="entry name" value="probable ATP-dependent RNA helicase DDX17"/>
    <property type="match status" value="1"/>
</dbReference>
<dbReference type="CDD" id="cd22473">
    <property type="entry name" value="KH-I_DDX46"/>
    <property type="match status" value="1"/>
</dbReference>
<feature type="compositionally biased region" description="Basic residues" evidence="20">
    <location>
        <begin position="1177"/>
        <end position="1190"/>
    </location>
</feature>
<feature type="compositionally biased region" description="Basic and acidic residues" evidence="20">
    <location>
        <begin position="236"/>
        <end position="251"/>
    </location>
</feature>
<evidence type="ECO:0000256" key="8">
    <source>
        <dbReference type="ARBA" id="ARBA00022806"/>
    </source>
</evidence>
<dbReference type="Proteomes" id="UP000518266">
    <property type="component" value="Unassembled WGS sequence"/>
</dbReference>
<accession>A0A7J5XVG0</accession>
<proteinExistence type="inferred from homology"/>
<dbReference type="Pfam" id="PF00271">
    <property type="entry name" value="Helicase_C"/>
    <property type="match status" value="1"/>
</dbReference>
<evidence type="ECO:0000256" key="6">
    <source>
        <dbReference type="ARBA" id="ARBA00022741"/>
    </source>
</evidence>
<evidence type="ECO:0000256" key="20">
    <source>
        <dbReference type="SAM" id="MobiDB-lite"/>
    </source>
</evidence>
<sequence length="1285" mass="144766">MGRESRHYRKRSTSRGRSGSRSKSRSPDKRSKKDDRDRNRRERSRSRDRRRSRSRDRKRPRRSRSRERRRSRSRDRRRSGSRTRARRSRSGSQSKSRRPDEKPRSKEKDNIDPLSDKKKIKEEKEDEKIEDVSFIHFVNILNLVDGAMFLIFLCVSMQQDFDQNKLEEEMRKRKERVEKWREEQRKKAIENIGEIKKELEEMKQGKKWSLEDDEDDDEDMSAPMEGDDEEEGEEKGEDKEKEMIKEEKKEEGETEQETPMEQEEEEDDVDTLDAYMEAVKQEVKKFNMGSMKGNDKKGGTMSVTKVMTVVKTKKGPNTHKKKGELMENDQDAMEYSSEEEEVDLQTALTGFQTKTRKVLEPVDHGKIEYEPYRKNFYVEVPELARMTPEDVHLYRLELEGITFKGKGCPKPIKTWVQCGVSMKILGSMKKQGYDKPTPIQAQAIPAIMTGRDLIGIAKTGSGKTIAFLLPMFRHIMDQRPLEESEGPIAVIMTPTRELALQIAKECKKFSKQLGLRVVCVYGGTGISEQIAELKRGAEIIVCTPGRMIDMLGANSGRVTNLRRSTYVVLDEADRMFDMGFEPQVMRIIDNVRPDRQTVMFSATFPRAMEALARRILIKPLEVQVGGRSVVCSDVEQHVLVIEEDKKFLKLLEILGHYQEKGSVIIFVDKQEHADSLLKDLMKASYPCMSLHGGIDQYDRDSIINDFKNGACRLMVATSVAARGLDVKQLILVVNYNCPNHYEDYVHRAGRTGRAGNKGFAYTFITDDQVRYAGDIIKALELSGSPVPPELEQLWSSFRDQQKAEGKTIKSSSGFSGKGFKFDETEHALANERKKLQKAALGLQDSDDEDGALDIEEQIESMFNSKKRVKDLSAPGATSGSAGSTSSTSPRADVCWKHPETGDGQEAGAEDQRSEEPGRRGSGRDAAGHQRHPAGGTIMTPSVSAKTIAEQLAEKINAKLNYTPVEKLEEERQAAEQAETVKRYEEELEINDFPQTARWKVTSKEALQRIGEYSEAAITIRGTYFPPGKEPKEGERKIYLAIESANEMAVQKAKTEITRLIKEELIRLQNSYQPTSKGRYKQKMMRQVTTSDFCMSSRPSCLADDAHHPPSHFDLCTQANKFYPPPPPSALQMTLAPMVLPAQSHKSMMCQRQEVLGDSPGKVSGIKSTDPAPDDGKKKNKAAGKNGRRGRPLGTTKLAGYRTSTGRPLGTTRAAGFKTSPGRPLGTTRAAGYKVSPGRPPGSIKGLSRLNKLAYGSTCSGAAFPYPLAHKEILCEPSCKVKTANE</sequence>
<keyword evidence="8" id="KW-0347">Helicase</keyword>
<dbReference type="SMART" id="SM00490">
    <property type="entry name" value="HELICc"/>
    <property type="match status" value="1"/>
</dbReference>
<dbReference type="InterPro" id="IPR011545">
    <property type="entry name" value="DEAD/DEAH_box_helicase_dom"/>
</dbReference>
<dbReference type="Gene3D" id="3.40.50.300">
    <property type="entry name" value="P-loop containing nucleotide triphosphate hydrolases"/>
    <property type="match status" value="2"/>
</dbReference>
<dbReference type="GO" id="GO:0000398">
    <property type="term" value="P:mRNA splicing, via spliceosome"/>
    <property type="evidence" value="ECO:0007669"/>
    <property type="project" value="UniProtKB-ARBA"/>
</dbReference>
<protein>
    <recommendedName>
        <fullName evidence="17">Probable ATP-dependent RNA helicase DDX46</fullName>
        <ecNumber evidence="3">3.6.4.13</ecNumber>
    </recommendedName>
    <alternativeName>
        <fullName evidence="18">DEAD box protein 46</fullName>
    </alternativeName>
</protein>
<dbReference type="PROSITE" id="PS51195">
    <property type="entry name" value="Q_MOTIF"/>
    <property type="match status" value="1"/>
</dbReference>
<evidence type="ECO:0000256" key="1">
    <source>
        <dbReference type="ARBA" id="ARBA00004324"/>
    </source>
</evidence>
<keyword evidence="25" id="KW-1185">Reference proteome</keyword>
<dbReference type="GO" id="GO:0016787">
    <property type="term" value="F:hydrolase activity"/>
    <property type="evidence" value="ECO:0007669"/>
    <property type="project" value="UniProtKB-KW"/>
</dbReference>
<dbReference type="InterPro" id="IPR014001">
    <property type="entry name" value="Helicase_ATP-bd"/>
</dbReference>
<evidence type="ECO:0000256" key="17">
    <source>
        <dbReference type="ARBA" id="ARBA00050029"/>
    </source>
</evidence>
<evidence type="ECO:0000256" key="7">
    <source>
        <dbReference type="ARBA" id="ARBA00022801"/>
    </source>
</evidence>
<evidence type="ECO:0000256" key="10">
    <source>
        <dbReference type="ARBA" id="ARBA00022884"/>
    </source>
</evidence>
<evidence type="ECO:0000313" key="25">
    <source>
        <dbReference type="Proteomes" id="UP000518266"/>
    </source>
</evidence>
<dbReference type="SMART" id="SM00487">
    <property type="entry name" value="DEXDc"/>
    <property type="match status" value="1"/>
</dbReference>
<evidence type="ECO:0000256" key="14">
    <source>
        <dbReference type="ARBA" id="ARBA00038511"/>
    </source>
</evidence>
<dbReference type="InterPro" id="IPR014014">
    <property type="entry name" value="RNA_helicase_DEAD_Q_motif"/>
</dbReference>
<feature type="region of interest" description="Disordered" evidence="20">
    <location>
        <begin position="1155"/>
        <end position="1239"/>
    </location>
</feature>
<reference evidence="24 25" key="1">
    <citation type="submission" date="2020-03" db="EMBL/GenBank/DDBJ databases">
        <title>Dissostichus mawsoni Genome sequencing and assembly.</title>
        <authorList>
            <person name="Park H."/>
        </authorList>
    </citation>
    <scope>NUCLEOTIDE SEQUENCE [LARGE SCALE GENOMIC DNA]</scope>
    <source>
        <strain evidence="24">DM0001</strain>
        <tissue evidence="24">Muscle</tissue>
    </source>
</reference>
<comment type="catalytic activity">
    <reaction evidence="15">
        <text>ATP + H2O = ADP + phosphate + H(+)</text>
        <dbReference type="Rhea" id="RHEA:13065"/>
        <dbReference type="ChEBI" id="CHEBI:15377"/>
        <dbReference type="ChEBI" id="CHEBI:15378"/>
        <dbReference type="ChEBI" id="CHEBI:30616"/>
        <dbReference type="ChEBI" id="CHEBI:43474"/>
        <dbReference type="ChEBI" id="CHEBI:456216"/>
        <dbReference type="EC" id="3.6.4.13"/>
    </reaction>
</comment>
<dbReference type="Pfam" id="PF00270">
    <property type="entry name" value="DEAD"/>
    <property type="match status" value="1"/>
</dbReference>
<feature type="compositionally biased region" description="Basic and acidic residues" evidence="20">
    <location>
        <begin position="909"/>
        <end position="927"/>
    </location>
</feature>
<dbReference type="InterPro" id="IPR027417">
    <property type="entry name" value="P-loop_NTPase"/>
</dbReference>
<keyword evidence="10" id="KW-0694">RNA-binding</keyword>
<keyword evidence="6" id="KW-0547">Nucleotide-binding</keyword>
<dbReference type="Pfam" id="PF17724">
    <property type="entry name" value="DUF5568"/>
    <property type="match status" value="1"/>
</dbReference>
<feature type="short sequence motif" description="Q motif" evidence="19">
    <location>
        <begin position="413"/>
        <end position="441"/>
    </location>
</feature>
<feature type="compositionally biased region" description="Acidic residues" evidence="20">
    <location>
        <begin position="211"/>
        <end position="235"/>
    </location>
</feature>
<feature type="compositionally biased region" description="Basic and acidic residues" evidence="20">
    <location>
        <begin position="25"/>
        <end position="40"/>
    </location>
</feature>
<evidence type="ECO:0000259" key="22">
    <source>
        <dbReference type="PROSITE" id="PS51194"/>
    </source>
</evidence>
<dbReference type="FunFam" id="3.40.50.300:FF:000584">
    <property type="entry name" value="probable ATP-dependent RNA helicase DDX46"/>
    <property type="match status" value="1"/>
</dbReference>
<evidence type="ECO:0000256" key="11">
    <source>
        <dbReference type="ARBA" id="ARBA00023054"/>
    </source>
</evidence>
<evidence type="ECO:0000313" key="24">
    <source>
        <dbReference type="EMBL" id="KAF3841120.1"/>
    </source>
</evidence>
<evidence type="ECO:0000256" key="3">
    <source>
        <dbReference type="ARBA" id="ARBA00012552"/>
    </source>
</evidence>
<comment type="subcellular location">
    <subcellularLocation>
        <location evidence="1">Nucleus speckle</location>
    </subcellularLocation>
    <subcellularLocation>
        <location evidence="2">Nucleus</location>
        <location evidence="2">Cajal body</location>
    </subcellularLocation>
</comment>
<dbReference type="EMBL" id="JAAKFY010000020">
    <property type="protein sequence ID" value="KAF3841120.1"/>
    <property type="molecule type" value="Genomic_DNA"/>
</dbReference>
<keyword evidence="11" id="KW-0175">Coiled coil</keyword>
<evidence type="ECO:0000256" key="15">
    <source>
        <dbReference type="ARBA" id="ARBA00047984"/>
    </source>
</evidence>
<evidence type="ECO:0000256" key="4">
    <source>
        <dbReference type="ARBA" id="ARBA00022664"/>
    </source>
</evidence>
<evidence type="ECO:0000256" key="13">
    <source>
        <dbReference type="ARBA" id="ARBA00023242"/>
    </source>
</evidence>
<keyword evidence="9" id="KW-0067">ATP-binding</keyword>
<feature type="domain" description="Helicase ATP-binding" evidence="21">
    <location>
        <begin position="444"/>
        <end position="622"/>
    </location>
</feature>
<dbReference type="PROSITE" id="PS51194">
    <property type="entry name" value="HELICASE_CTER"/>
    <property type="match status" value="1"/>
</dbReference>
<dbReference type="PROSITE" id="PS00039">
    <property type="entry name" value="DEAD_ATP_HELICASE"/>
    <property type="match status" value="1"/>
</dbReference>
<dbReference type="CDD" id="cd18787">
    <property type="entry name" value="SF2_C_DEAD"/>
    <property type="match status" value="1"/>
</dbReference>
<dbReference type="InterPro" id="IPR000629">
    <property type="entry name" value="RNA-helicase_DEAD-box_CS"/>
</dbReference>
<dbReference type="SUPFAM" id="SSF52540">
    <property type="entry name" value="P-loop containing nucleoside triphosphate hydrolases"/>
    <property type="match status" value="2"/>
</dbReference>
<dbReference type="GO" id="GO:0016607">
    <property type="term" value="C:nuclear speck"/>
    <property type="evidence" value="ECO:0007669"/>
    <property type="project" value="UniProtKB-SubCell"/>
</dbReference>
<keyword evidence="4" id="KW-0507">mRNA processing</keyword>
<feature type="domain" description="Helicase C-terminal" evidence="22">
    <location>
        <begin position="633"/>
        <end position="794"/>
    </location>
</feature>
<keyword evidence="12" id="KW-0508">mRNA splicing</keyword>
<dbReference type="PANTHER" id="PTHR47958">
    <property type="entry name" value="ATP-DEPENDENT RNA HELICASE DBP3"/>
    <property type="match status" value="1"/>
</dbReference>
<dbReference type="CDD" id="cd17953">
    <property type="entry name" value="DEADc_DDX46"/>
    <property type="match status" value="1"/>
</dbReference>
<feature type="compositionally biased region" description="Basic residues" evidence="20">
    <location>
        <begin position="41"/>
        <end position="89"/>
    </location>
</feature>
<evidence type="ECO:0000259" key="23">
    <source>
        <dbReference type="PROSITE" id="PS51195"/>
    </source>
</evidence>
<comment type="similarity">
    <text evidence="14">Belongs to the DEAD box helicase family. DDX46/PRP5 subfamily.</text>
</comment>
<dbReference type="GO" id="GO:0005681">
    <property type="term" value="C:spliceosomal complex"/>
    <property type="evidence" value="ECO:0007669"/>
    <property type="project" value="UniProtKB-KW"/>
</dbReference>
<feature type="compositionally biased region" description="Basic residues" evidence="20">
    <location>
        <begin position="1"/>
        <end position="24"/>
    </location>
</feature>
<comment type="function">
    <text evidence="16">Component of the 17S U2 SnRNP complex of the spliceosome, a large ribonucleoprotein complex that removes introns from transcribed pre-mRNAs. The 17S U2 SnRNP complex (1) directly participates in early spliceosome assembly and (2) mediates recognition of the intron branch site during pre-mRNA splicing by promoting the selection of the pre-mRNA branch-site adenosine, the nucleophile for the first step of splicing. Within the 17S U2 SnRNP complex, DDX46 plays essential roles during assembly of pre-spliceosome and proofreading of the branch site.</text>
</comment>